<evidence type="ECO:0000256" key="6">
    <source>
        <dbReference type="ARBA" id="ARBA00022989"/>
    </source>
</evidence>
<dbReference type="InterPro" id="IPR043428">
    <property type="entry name" value="LivM-like"/>
</dbReference>
<keyword evidence="2" id="KW-0813">Transport</keyword>
<dbReference type="RefSeq" id="WP_149080885.1">
    <property type="nucleotide sequence ID" value="NZ_VTAW01000007.1"/>
</dbReference>
<feature type="transmembrane region" description="Helical" evidence="10">
    <location>
        <begin position="45"/>
        <end position="61"/>
    </location>
</feature>
<dbReference type="GO" id="GO:0015658">
    <property type="term" value="F:branched-chain amino acid transmembrane transporter activity"/>
    <property type="evidence" value="ECO:0007669"/>
    <property type="project" value="InterPro"/>
</dbReference>
<dbReference type="Pfam" id="PF02653">
    <property type="entry name" value="BPD_transp_2"/>
    <property type="match status" value="2"/>
</dbReference>
<keyword evidence="12" id="KW-1185">Reference proteome</keyword>
<feature type="transmembrane region" description="Helical" evidence="10">
    <location>
        <begin position="263"/>
        <end position="282"/>
    </location>
</feature>
<dbReference type="EMBL" id="VTAW01000007">
    <property type="protein sequence ID" value="TYT62598.1"/>
    <property type="molecule type" value="Genomic_DNA"/>
</dbReference>
<feature type="transmembrane region" description="Helical" evidence="10">
    <location>
        <begin position="535"/>
        <end position="560"/>
    </location>
</feature>
<dbReference type="PANTHER" id="PTHR11795:SF442">
    <property type="entry name" value="ABC TRANSPORTER ATP-BINDING PROTEIN"/>
    <property type="match status" value="1"/>
</dbReference>
<feature type="transmembrane region" description="Helical" evidence="10">
    <location>
        <begin position="228"/>
        <end position="256"/>
    </location>
</feature>
<dbReference type="CDD" id="cd06581">
    <property type="entry name" value="TM_PBP1_LivM_like"/>
    <property type="match status" value="1"/>
</dbReference>
<dbReference type="InterPro" id="IPR001851">
    <property type="entry name" value="ABC_transp_permease"/>
</dbReference>
<evidence type="ECO:0000256" key="9">
    <source>
        <dbReference type="SAM" id="MobiDB-lite"/>
    </source>
</evidence>
<feature type="transmembrane region" description="Helical" evidence="10">
    <location>
        <begin position="318"/>
        <end position="338"/>
    </location>
</feature>
<keyword evidence="5" id="KW-0029">Amino-acid transport</keyword>
<keyword evidence="7 10" id="KW-0472">Membrane</keyword>
<dbReference type="CDD" id="cd06582">
    <property type="entry name" value="TM_PBP1_LivH_like"/>
    <property type="match status" value="1"/>
</dbReference>
<gene>
    <name evidence="11" type="ORF">FYC77_07470</name>
</gene>
<keyword evidence="4 10" id="KW-0812">Transmembrane</keyword>
<sequence length="663" mass="71090">MISVSLLFEMMLNGIVIGMIYVLAAAGLSIIFGVMDVLNLSHGEVFALGAYLAFSIIVALGTGTGFWIALLLAPIVVGLIGMLIERFALRPLYGRGHLDQALVTFGFLLIIYDARRLIWGTDSKFVPPPPSLSGTVEILGFSYSMYNLFVIAFGAVLVAATWALLNYTKFGLIIRAGSQDRKMVGDLGIDINRYYTLLFGFGMALAGIGGVTLGAYQSVDLDMGHSIIIPAFVIVVIGGLGSFKGAVIGALLVGILQSFMSTYLPFLSGVEIFLIMIAVLLLKPQGLFGNPHWEVPSGDTDFLSGIRGGVLEPQTRRYLGIGAVAVLALVPFGADTLYSAYYVSLMQELMIWALLALSLDLVMGYTGLISLGHALFYGLGAYTSMLIFIHVTPSIFVALAATILLCTLVAIVVGHLSIKVTGPYFILITLGFAELFYEGVYKFDFTGGSNGLFGAEREFGLAGVGVNFDNIQVGVEPLLLTGNDLYFYFVLILVVVSYLLARTLMNAPFGSVLRSVKESEKRTEFMGYDVRGYKLRAFTISGALAGLAGGLYAVVQGYAAPALFHWLVSGELILMVVLGGTGTLYGPMIGAGVFVGFSDWLSGYIESWRLLLGALFILFVIFIPRGLVSIPASLQAYWGRYQSDSPGTGDSTAQTDVSTKGED</sequence>
<dbReference type="Proteomes" id="UP000324104">
    <property type="component" value="Unassembled WGS sequence"/>
</dbReference>
<evidence type="ECO:0000256" key="10">
    <source>
        <dbReference type="SAM" id="Phobius"/>
    </source>
</evidence>
<dbReference type="PANTHER" id="PTHR11795">
    <property type="entry name" value="BRANCHED-CHAIN AMINO ACID TRANSPORT SYSTEM PERMEASE PROTEIN LIVH"/>
    <property type="match status" value="1"/>
</dbReference>
<feature type="transmembrane region" description="Helical" evidence="10">
    <location>
        <begin position="485"/>
        <end position="505"/>
    </location>
</feature>
<feature type="transmembrane region" description="Helical" evidence="10">
    <location>
        <begin position="101"/>
        <end position="118"/>
    </location>
</feature>
<evidence type="ECO:0000256" key="8">
    <source>
        <dbReference type="ARBA" id="ARBA00037998"/>
    </source>
</evidence>
<evidence type="ECO:0000256" key="2">
    <source>
        <dbReference type="ARBA" id="ARBA00022448"/>
    </source>
</evidence>
<comment type="caution">
    <text evidence="11">The sequence shown here is derived from an EMBL/GenBank/DDBJ whole genome shotgun (WGS) entry which is preliminary data.</text>
</comment>
<keyword evidence="6 10" id="KW-1133">Transmembrane helix</keyword>
<feature type="transmembrane region" description="Helical" evidence="10">
    <location>
        <begin position="15"/>
        <end position="38"/>
    </location>
</feature>
<evidence type="ECO:0000256" key="3">
    <source>
        <dbReference type="ARBA" id="ARBA00022475"/>
    </source>
</evidence>
<dbReference type="GO" id="GO:0006865">
    <property type="term" value="P:amino acid transport"/>
    <property type="evidence" value="ECO:0007669"/>
    <property type="project" value="UniProtKB-KW"/>
</dbReference>
<feature type="transmembrane region" description="Helical" evidence="10">
    <location>
        <begin position="572"/>
        <end position="598"/>
    </location>
</feature>
<name>A0A5D5AL54_9EURY</name>
<evidence type="ECO:0000256" key="4">
    <source>
        <dbReference type="ARBA" id="ARBA00022692"/>
    </source>
</evidence>
<feature type="region of interest" description="Disordered" evidence="9">
    <location>
        <begin position="644"/>
        <end position="663"/>
    </location>
</feature>
<evidence type="ECO:0000256" key="1">
    <source>
        <dbReference type="ARBA" id="ARBA00004651"/>
    </source>
</evidence>
<feature type="transmembrane region" description="Helical" evidence="10">
    <location>
        <begin position="610"/>
        <end position="628"/>
    </location>
</feature>
<dbReference type="GO" id="GO:0005886">
    <property type="term" value="C:plasma membrane"/>
    <property type="evidence" value="ECO:0007669"/>
    <property type="project" value="UniProtKB-SubCell"/>
</dbReference>
<comment type="subcellular location">
    <subcellularLocation>
        <location evidence="1">Cell membrane</location>
        <topology evidence="1">Multi-pass membrane protein</topology>
    </subcellularLocation>
</comment>
<evidence type="ECO:0000313" key="12">
    <source>
        <dbReference type="Proteomes" id="UP000324104"/>
    </source>
</evidence>
<evidence type="ECO:0000256" key="7">
    <source>
        <dbReference type="ARBA" id="ARBA00023136"/>
    </source>
</evidence>
<accession>A0A5D5AL54</accession>
<evidence type="ECO:0000256" key="5">
    <source>
        <dbReference type="ARBA" id="ARBA00022970"/>
    </source>
</evidence>
<feature type="transmembrane region" description="Helical" evidence="10">
    <location>
        <begin position="387"/>
        <end position="413"/>
    </location>
</feature>
<feature type="transmembrane region" description="Helical" evidence="10">
    <location>
        <begin position="194"/>
        <end position="216"/>
    </location>
</feature>
<dbReference type="AlphaFoldDB" id="A0A5D5AL54"/>
<dbReference type="InterPro" id="IPR052157">
    <property type="entry name" value="BCAA_transport_permease"/>
</dbReference>
<proteinExistence type="inferred from homology"/>
<feature type="transmembrane region" description="Helical" evidence="10">
    <location>
        <begin position="420"/>
        <end position="437"/>
    </location>
</feature>
<keyword evidence="3" id="KW-1003">Cell membrane</keyword>
<feature type="transmembrane region" description="Helical" evidence="10">
    <location>
        <begin position="67"/>
        <end position="89"/>
    </location>
</feature>
<organism evidence="11 12">
    <name type="scientific">Natrialba swarupiae</name>
    <dbReference type="NCBI Taxonomy" id="2448032"/>
    <lineage>
        <taxon>Archaea</taxon>
        <taxon>Methanobacteriati</taxon>
        <taxon>Methanobacteriota</taxon>
        <taxon>Stenosarchaea group</taxon>
        <taxon>Halobacteria</taxon>
        <taxon>Halobacteriales</taxon>
        <taxon>Natrialbaceae</taxon>
        <taxon>Natrialba</taxon>
    </lineage>
</organism>
<evidence type="ECO:0000313" key="11">
    <source>
        <dbReference type="EMBL" id="TYT62598.1"/>
    </source>
</evidence>
<protein>
    <submittedName>
        <fullName evidence="11">ABC transporter permease</fullName>
    </submittedName>
</protein>
<reference evidence="11 12" key="1">
    <citation type="submission" date="2019-08" db="EMBL/GenBank/DDBJ databases">
        <title>Archaea genome.</title>
        <authorList>
            <person name="Kajale S."/>
            <person name="Shouche Y."/>
            <person name="Deshpande N."/>
            <person name="Sharma A."/>
        </authorList>
    </citation>
    <scope>NUCLEOTIDE SEQUENCE [LARGE SCALE GENOMIC DNA]</scope>
    <source>
        <strain evidence="11 12">ESP3B_9</strain>
    </source>
</reference>
<feature type="transmembrane region" description="Helical" evidence="10">
    <location>
        <begin position="138"/>
        <end position="165"/>
    </location>
</feature>
<comment type="similarity">
    <text evidence="8">Belongs to the binding-protein-dependent transport system permease family. LivHM subfamily.</text>
</comment>
<feature type="transmembrane region" description="Helical" evidence="10">
    <location>
        <begin position="350"/>
        <end position="375"/>
    </location>
</feature>